<organism evidence="1">
    <name type="scientific">marine metagenome</name>
    <dbReference type="NCBI Taxonomy" id="408172"/>
    <lineage>
        <taxon>unclassified sequences</taxon>
        <taxon>metagenomes</taxon>
        <taxon>ecological metagenomes</taxon>
    </lineage>
</organism>
<dbReference type="AlphaFoldDB" id="A0A382AGB0"/>
<gene>
    <name evidence="1" type="ORF">METZ01_LOCUS153454</name>
</gene>
<proteinExistence type="predicted"/>
<evidence type="ECO:0000313" key="1">
    <source>
        <dbReference type="EMBL" id="SVB00600.1"/>
    </source>
</evidence>
<accession>A0A382AGB0</accession>
<name>A0A382AGB0_9ZZZZ</name>
<protein>
    <submittedName>
        <fullName evidence="1">Uncharacterized protein</fullName>
    </submittedName>
</protein>
<reference evidence="1" key="1">
    <citation type="submission" date="2018-05" db="EMBL/GenBank/DDBJ databases">
        <authorList>
            <person name="Lanie J.A."/>
            <person name="Ng W.-L."/>
            <person name="Kazmierczak K.M."/>
            <person name="Andrzejewski T.M."/>
            <person name="Davidsen T.M."/>
            <person name="Wayne K.J."/>
            <person name="Tettelin H."/>
            <person name="Glass J.I."/>
            <person name="Rusch D."/>
            <person name="Podicherti R."/>
            <person name="Tsui H.-C.T."/>
            <person name="Winkler M.E."/>
        </authorList>
    </citation>
    <scope>NUCLEOTIDE SEQUENCE</scope>
</reference>
<sequence>MINSFTDGNQRDPNTAYNNEGYFVVTWKSDIQNDSGSDIRARLFNNDINPETEDIIVSQQNGMNESPRTAMNNENNFVVVWASLDSDFNVKARLFTNGVASGDEFFINTTMDHSQTNPDVAIWPNGDFFVVWESWYQDGSDRGIYGRKFYADGSAATDEILINTTTTYSQAKPSIAIMPDDSFVVLWESWGQDQENSYGIYGQIFSDVCEPIGVEFQANTHTENDQWFSDITVSPDSGFIAVWCSWEQDGNDGGIFAQRFNNYGEKINP</sequence>
<feature type="non-terminal residue" evidence="1">
    <location>
        <position position="269"/>
    </location>
</feature>
<dbReference type="EMBL" id="UINC01025293">
    <property type="protein sequence ID" value="SVB00600.1"/>
    <property type="molecule type" value="Genomic_DNA"/>
</dbReference>